<protein>
    <submittedName>
        <fullName evidence="2">DUF4330 family protein</fullName>
    </submittedName>
</protein>
<sequence>MELIDDDGDLFGVVNVVDALVILVVLAVGVAGVALVFGGDEPEPEPELDTTHATLDLGTQPGYVVDAVNEGDTYSPDDVSTLTVTDVHVTPRGNDVGVTLRVALEGEVAEGTLTYANAPPRLGRSLDLVTDRYEVSGHVRAVGDGDALTRDSTRVVVRDTLPTSEADDVAAGDEVRIAGRTVATVEDVAVYATNDPDHRRVFLEATVDAHREGTDRRFAGVPVRRGQTVSLPTADYTVDGTIARVGERLDAGSAADRTVTLRMDDVREDMADAIEPGMVERAGDDEVARVTDVETRPSIIIATGEDGSVNVVDHPVDRDVTVTAELRVRETPSGPRFKGEALRQGSTVVLDLGTVTVEATVVSVGA</sequence>
<dbReference type="EMBL" id="JBHSWW010000346">
    <property type="protein sequence ID" value="MFC6754718.1"/>
    <property type="molecule type" value="Genomic_DNA"/>
</dbReference>
<reference evidence="2 3" key="1">
    <citation type="journal article" date="2019" name="Int. J. Syst. Evol. Microbiol.">
        <title>The Global Catalogue of Microorganisms (GCM) 10K type strain sequencing project: providing services to taxonomists for standard genome sequencing and annotation.</title>
        <authorList>
            <consortium name="The Broad Institute Genomics Platform"/>
            <consortium name="The Broad Institute Genome Sequencing Center for Infectious Disease"/>
            <person name="Wu L."/>
            <person name="Ma J."/>
        </authorList>
    </citation>
    <scope>NUCLEOTIDE SEQUENCE [LARGE SCALE GENOMIC DNA]</scope>
    <source>
        <strain evidence="2 3">CGMCC 1.3239</strain>
    </source>
</reference>
<dbReference type="AlphaFoldDB" id="A0ABD5SCU1"/>
<keyword evidence="1" id="KW-1133">Transmembrane helix</keyword>
<keyword evidence="1" id="KW-0472">Membrane</keyword>
<proteinExistence type="predicted"/>
<feature type="transmembrane region" description="Helical" evidence="1">
    <location>
        <begin position="20"/>
        <end position="38"/>
    </location>
</feature>
<evidence type="ECO:0000313" key="2">
    <source>
        <dbReference type="EMBL" id="MFC6754718.1"/>
    </source>
</evidence>
<dbReference type="Pfam" id="PF14221">
    <property type="entry name" value="DUF4330"/>
    <property type="match status" value="2"/>
</dbReference>
<dbReference type="RefSeq" id="WP_379783401.1">
    <property type="nucleotide sequence ID" value="NZ_JBHSWW010000346.1"/>
</dbReference>
<keyword evidence="3" id="KW-1185">Reference proteome</keyword>
<name>A0ABD5SCU1_9EURY</name>
<evidence type="ECO:0000256" key="1">
    <source>
        <dbReference type="SAM" id="Phobius"/>
    </source>
</evidence>
<dbReference type="InterPro" id="IPR025480">
    <property type="entry name" value="DUF4330"/>
</dbReference>
<gene>
    <name evidence="2" type="ORF">ACFQEU_14815</name>
</gene>
<accession>A0ABD5SCU1</accession>
<comment type="caution">
    <text evidence="2">The sequence shown here is derived from an EMBL/GenBank/DDBJ whole genome shotgun (WGS) entry which is preliminary data.</text>
</comment>
<dbReference type="Proteomes" id="UP001596442">
    <property type="component" value="Unassembled WGS sequence"/>
</dbReference>
<organism evidence="2 3">
    <name type="scientific">Halorubrum tibetense</name>
    <dbReference type="NCBI Taxonomy" id="175631"/>
    <lineage>
        <taxon>Archaea</taxon>
        <taxon>Methanobacteriati</taxon>
        <taxon>Methanobacteriota</taxon>
        <taxon>Stenosarchaea group</taxon>
        <taxon>Halobacteria</taxon>
        <taxon>Halobacteriales</taxon>
        <taxon>Haloferacaceae</taxon>
        <taxon>Halorubrum</taxon>
    </lineage>
</organism>
<evidence type="ECO:0000313" key="3">
    <source>
        <dbReference type="Proteomes" id="UP001596442"/>
    </source>
</evidence>
<keyword evidence="1" id="KW-0812">Transmembrane</keyword>